<dbReference type="STRING" id="569365.A0A0D2C977"/>
<feature type="compositionally biased region" description="Gly residues" evidence="1">
    <location>
        <begin position="634"/>
        <end position="650"/>
    </location>
</feature>
<dbReference type="SUPFAM" id="SSF68906">
    <property type="entry name" value="SAP domain"/>
    <property type="match status" value="1"/>
</dbReference>
<dbReference type="AlphaFoldDB" id="A0A0D2C977"/>
<feature type="compositionally biased region" description="Basic and acidic residues" evidence="1">
    <location>
        <begin position="85"/>
        <end position="109"/>
    </location>
</feature>
<feature type="compositionally biased region" description="Low complexity" evidence="1">
    <location>
        <begin position="138"/>
        <end position="149"/>
    </location>
</feature>
<evidence type="ECO:0000256" key="1">
    <source>
        <dbReference type="SAM" id="MobiDB-lite"/>
    </source>
</evidence>
<evidence type="ECO:0000313" key="4">
    <source>
        <dbReference type="Proteomes" id="UP000054466"/>
    </source>
</evidence>
<sequence length="662" mass="72051">MTDWSKLKVADLKEECKSRDIPLTGLKLKQHYIDKLEEYEAQNGDHSNENENEDEDGNGNGNDTQEAEEQPVPQVNGDSGGGLRADLDTNGTEKDEVPKDASREERSASGEDEDEAAMPSATQEEDSQAEALTKTEEQPIAEPAPQPDETGTKDEPETIASKPKENDETIEAPGQSDATVTGAGEPTKDETTTVDQSIESQKTAVLSTPPSTENLSDSNTPLSSQIISSDLAEDQRKRRKRSATPVPSMEDVARKRARLTEDAEAAKAGEAPGQTESEAEEAKNTPREPMKEEPAEVSVTTSGDGVIITKSLSNLDETAPGEPKANNQRLSTSPPRSTASSEDRDIAPAIHPATSSIYIRNFKRPLHIPSLRAHITSIAKSRSSDNADPITLFYLDSIRTHAFVSFGSIAAASRVRSAMHGSLFPDEPLREPLFVDYVPPNKVQTWIDQETGSGFGRGGSGRRFEVAYEEGEGGIEAIFQEVDTSKPRQPPFEPSRAPRAPFDRQQSESLSAGVHPDREAFTARDNQNRDRQRRPPAGPQNTSSSNGTGFKALDELFDSTSTKPKLYYKPVPSSVANERLDMFRGLRAGWEEMGRSGDEGMKRYSFERDQDREEWVDKGPEFGFGRKGQARLVGVGGGRGRGGGAGGGYRGRAMDSWRGGGR</sequence>
<proteinExistence type="predicted"/>
<feature type="compositionally biased region" description="Polar residues" evidence="1">
    <location>
        <begin position="539"/>
        <end position="548"/>
    </location>
</feature>
<dbReference type="GeneID" id="27346590"/>
<dbReference type="InterPro" id="IPR034257">
    <property type="entry name" value="Acinus_RRM"/>
</dbReference>
<name>A0A0D2C977_9EURO</name>
<dbReference type="Proteomes" id="UP000054466">
    <property type="component" value="Unassembled WGS sequence"/>
</dbReference>
<evidence type="ECO:0000259" key="2">
    <source>
        <dbReference type="Pfam" id="PF02037"/>
    </source>
</evidence>
<dbReference type="Pfam" id="PF02037">
    <property type="entry name" value="SAP"/>
    <property type="match status" value="1"/>
</dbReference>
<dbReference type="InterPro" id="IPR036361">
    <property type="entry name" value="SAP_dom_sf"/>
</dbReference>
<dbReference type="InterPro" id="IPR003034">
    <property type="entry name" value="SAP_dom"/>
</dbReference>
<dbReference type="RefSeq" id="XP_016247889.1">
    <property type="nucleotide sequence ID" value="XM_016394470.1"/>
</dbReference>
<accession>A0A0D2C977</accession>
<reference evidence="3 4" key="1">
    <citation type="submission" date="2015-01" db="EMBL/GenBank/DDBJ databases">
        <title>The Genome Sequence of Cladophialophora immunda CBS83496.</title>
        <authorList>
            <consortium name="The Broad Institute Genomics Platform"/>
            <person name="Cuomo C."/>
            <person name="de Hoog S."/>
            <person name="Gorbushina A."/>
            <person name="Stielow B."/>
            <person name="Teixiera M."/>
            <person name="Abouelleil A."/>
            <person name="Chapman S.B."/>
            <person name="Priest M."/>
            <person name="Young S.K."/>
            <person name="Wortman J."/>
            <person name="Nusbaum C."/>
            <person name="Birren B."/>
        </authorList>
    </citation>
    <scope>NUCLEOTIDE SEQUENCE [LARGE SCALE GENOMIC DNA]</scope>
    <source>
        <strain evidence="3 4">CBS 83496</strain>
    </source>
</reference>
<feature type="domain" description="SAP" evidence="2">
    <location>
        <begin position="4"/>
        <end position="38"/>
    </location>
</feature>
<dbReference type="GO" id="GO:0003676">
    <property type="term" value="F:nucleic acid binding"/>
    <property type="evidence" value="ECO:0007669"/>
    <property type="project" value="InterPro"/>
</dbReference>
<feature type="region of interest" description="Disordered" evidence="1">
    <location>
        <begin position="37"/>
        <end position="346"/>
    </location>
</feature>
<gene>
    <name evidence="3" type="ORF">PV07_07396</name>
</gene>
<feature type="region of interest" description="Disordered" evidence="1">
    <location>
        <begin position="481"/>
        <end position="551"/>
    </location>
</feature>
<dbReference type="VEuPathDB" id="FungiDB:PV07_07396"/>
<dbReference type="SUPFAM" id="SSF54928">
    <property type="entry name" value="RNA-binding domain, RBD"/>
    <property type="match status" value="1"/>
</dbReference>
<keyword evidence="4" id="KW-1185">Reference proteome</keyword>
<dbReference type="Pfam" id="PF16294">
    <property type="entry name" value="RSB_motif"/>
    <property type="match status" value="1"/>
</dbReference>
<dbReference type="EMBL" id="KN847043">
    <property type="protein sequence ID" value="KIW27673.1"/>
    <property type="molecule type" value="Genomic_DNA"/>
</dbReference>
<organism evidence="3 4">
    <name type="scientific">Cladophialophora immunda</name>
    <dbReference type="NCBI Taxonomy" id="569365"/>
    <lineage>
        <taxon>Eukaryota</taxon>
        <taxon>Fungi</taxon>
        <taxon>Dikarya</taxon>
        <taxon>Ascomycota</taxon>
        <taxon>Pezizomycotina</taxon>
        <taxon>Eurotiomycetes</taxon>
        <taxon>Chaetothyriomycetidae</taxon>
        <taxon>Chaetothyriales</taxon>
        <taxon>Herpotrichiellaceae</taxon>
        <taxon>Cladophialophora</taxon>
    </lineage>
</organism>
<feature type="compositionally biased region" description="Polar residues" evidence="1">
    <location>
        <begin position="193"/>
        <end position="228"/>
    </location>
</feature>
<feature type="compositionally biased region" description="Basic and acidic residues" evidence="1">
    <location>
        <begin position="280"/>
        <end position="294"/>
    </location>
</feature>
<protein>
    <recommendedName>
        <fullName evidence="2">SAP domain-containing protein</fullName>
    </recommendedName>
</protein>
<dbReference type="HOGENOM" id="CLU_016396_0_0_1"/>
<dbReference type="CDD" id="cd12432">
    <property type="entry name" value="RRM_ACINU"/>
    <property type="match status" value="1"/>
</dbReference>
<feature type="region of interest" description="Disordered" evidence="1">
    <location>
        <begin position="617"/>
        <end position="662"/>
    </location>
</feature>
<feature type="compositionally biased region" description="Basic and acidic residues" evidence="1">
    <location>
        <begin position="251"/>
        <end position="267"/>
    </location>
</feature>
<dbReference type="InterPro" id="IPR035979">
    <property type="entry name" value="RBD_domain_sf"/>
</dbReference>
<feature type="compositionally biased region" description="Basic and acidic residues" evidence="1">
    <location>
        <begin position="515"/>
        <end position="530"/>
    </location>
</feature>
<feature type="compositionally biased region" description="Polar residues" evidence="1">
    <location>
        <begin position="325"/>
        <end position="340"/>
    </location>
</feature>
<dbReference type="PANTHER" id="PTHR47031">
    <property type="entry name" value="SAP DNA-BINDING DOMAIN-CONTAINING PROTEIN"/>
    <property type="match status" value="1"/>
</dbReference>
<dbReference type="InterPro" id="IPR032552">
    <property type="entry name" value="RSB_motif"/>
</dbReference>
<dbReference type="OrthoDB" id="5348404at2759"/>
<dbReference type="PANTHER" id="PTHR47031:SF3">
    <property type="entry name" value="SAP DOMAIN-CONTAINING PROTEIN"/>
    <property type="match status" value="1"/>
</dbReference>
<evidence type="ECO:0000313" key="3">
    <source>
        <dbReference type="EMBL" id="KIW27673.1"/>
    </source>
</evidence>
<dbReference type="Gene3D" id="1.10.720.30">
    <property type="entry name" value="SAP domain"/>
    <property type="match status" value="1"/>
</dbReference>
<feature type="compositionally biased region" description="Basic and acidic residues" evidence="1">
    <location>
        <begin position="150"/>
        <end position="167"/>
    </location>
</feature>